<evidence type="ECO:0000313" key="2">
    <source>
        <dbReference type="Proteomes" id="UP001207468"/>
    </source>
</evidence>
<keyword evidence="2" id="KW-1185">Reference proteome</keyword>
<reference evidence="1" key="1">
    <citation type="submission" date="2021-03" db="EMBL/GenBank/DDBJ databases">
        <title>Evolutionary priming and transition to the ectomycorrhizal habit in an iconic lineage of mushroom-forming fungi: is preadaptation a requirement?</title>
        <authorList>
            <consortium name="DOE Joint Genome Institute"/>
            <person name="Looney B.P."/>
            <person name="Miyauchi S."/>
            <person name="Morin E."/>
            <person name="Drula E."/>
            <person name="Courty P.E."/>
            <person name="Chicoki N."/>
            <person name="Fauchery L."/>
            <person name="Kohler A."/>
            <person name="Kuo A."/>
            <person name="LaButti K."/>
            <person name="Pangilinan J."/>
            <person name="Lipzen A."/>
            <person name="Riley R."/>
            <person name="Andreopoulos W."/>
            <person name="He G."/>
            <person name="Johnson J."/>
            <person name="Barry K.W."/>
            <person name="Grigoriev I.V."/>
            <person name="Nagy L."/>
            <person name="Hibbett D."/>
            <person name="Henrissat B."/>
            <person name="Matheny P.B."/>
            <person name="Labbe J."/>
            <person name="Martin A.F."/>
        </authorList>
    </citation>
    <scope>NUCLEOTIDE SEQUENCE</scope>
    <source>
        <strain evidence="1">BPL698</strain>
    </source>
</reference>
<dbReference type="Proteomes" id="UP001207468">
    <property type="component" value="Unassembled WGS sequence"/>
</dbReference>
<organism evidence="1 2">
    <name type="scientific">Russula earlei</name>
    <dbReference type="NCBI Taxonomy" id="71964"/>
    <lineage>
        <taxon>Eukaryota</taxon>
        <taxon>Fungi</taxon>
        <taxon>Dikarya</taxon>
        <taxon>Basidiomycota</taxon>
        <taxon>Agaricomycotina</taxon>
        <taxon>Agaricomycetes</taxon>
        <taxon>Russulales</taxon>
        <taxon>Russulaceae</taxon>
        <taxon>Russula</taxon>
    </lineage>
</organism>
<evidence type="ECO:0000313" key="1">
    <source>
        <dbReference type="EMBL" id="KAI9508456.1"/>
    </source>
</evidence>
<dbReference type="EMBL" id="JAGFNK010000090">
    <property type="protein sequence ID" value="KAI9508456.1"/>
    <property type="molecule type" value="Genomic_DNA"/>
</dbReference>
<gene>
    <name evidence="1" type="ORF">F5148DRAFT_1196296</name>
</gene>
<sequence length="226" mass="23971">MPSRPSPAIFYGLNVVRGLSVVSLLLAFASSIVVLASDIRAVNKSQHEPDVNNGACGYVGGSTVPNQAAGVFWAVVNRLFIIFQLVFLLLSELSWPMAFFDNFFPVLGSQFGLGALGVFQCLIGAAVLSHHSDTFALVSAFFLFSIGCLNIALGLIFREGAKRKRSIRIWRNGGDDDDGTLPMHSGDLGSPSFRPSLFGGKPAAATSDRGFGFGSHGEKQAGLKGT</sequence>
<proteinExistence type="predicted"/>
<protein>
    <submittedName>
        <fullName evidence="1">Uncharacterized protein</fullName>
    </submittedName>
</protein>
<comment type="caution">
    <text evidence="1">The sequence shown here is derived from an EMBL/GenBank/DDBJ whole genome shotgun (WGS) entry which is preliminary data.</text>
</comment>
<name>A0ACC0UB41_9AGAM</name>
<accession>A0ACC0UB41</accession>